<evidence type="ECO:0000313" key="1">
    <source>
        <dbReference type="EMBL" id="KAI5679396.1"/>
    </source>
</evidence>
<proteinExistence type="predicted"/>
<protein>
    <submittedName>
        <fullName evidence="1">Uncharacterized protein</fullName>
    </submittedName>
</protein>
<comment type="caution">
    <text evidence="1">The sequence shown here is derived from an EMBL/GenBank/DDBJ whole genome shotgun (WGS) entry which is preliminary data.</text>
</comment>
<reference evidence="2" key="1">
    <citation type="journal article" date="2023" name="Nat. Plants">
        <title>Single-cell RNA sequencing provides a high-resolution roadmap for understanding the multicellular compartmentation of specialized metabolism.</title>
        <authorList>
            <person name="Sun S."/>
            <person name="Shen X."/>
            <person name="Li Y."/>
            <person name="Li Y."/>
            <person name="Wang S."/>
            <person name="Li R."/>
            <person name="Zhang H."/>
            <person name="Shen G."/>
            <person name="Guo B."/>
            <person name="Wei J."/>
            <person name="Xu J."/>
            <person name="St-Pierre B."/>
            <person name="Chen S."/>
            <person name="Sun C."/>
        </authorList>
    </citation>
    <scope>NUCLEOTIDE SEQUENCE [LARGE SCALE GENOMIC DNA]</scope>
</reference>
<name>A0ACC0C374_CATRO</name>
<dbReference type="Proteomes" id="UP001060085">
    <property type="component" value="Linkage Group LG02"/>
</dbReference>
<keyword evidence="2" id="KW-1185">Reference proteome</keyword>
<accession>A0ACC0C374</accession>
<dbReference type="EMBL" id="CM044702">
    <property type="protein sequence ID" value="KAI5679396.1"/>
    <property type="molecule type" value="Genomic_DNA"/>
</dbReference>
<organism evidence="1 2">
    <name type="scientific">Catharanthus roseus</name>
    <name type="common">Madagascar periwinkle</name>
    <name type="synonym">Vinca rosea</name>
    <dbReference type="NCBI Taxonomy" id="4058"/>
    <lineage>
        <taxon>Eukaryota</taxon>
        <taxon>Viridiplantae</taxon>
        <taxon>Streptophyta</taxon>
        <taxon>Embryophyta</taxon>
        <taxon>Tracheophyta</taxon>
        <taxon>Spermatophyta</taxon>
        <taxon>Magnoliopsida</taxon>
        <taxon>eudicotyledons</taxon>
        <taxon>Gunneridae</taxon>
        <taxon>Pentapetalae</taxon>
        <taxon>asterids</taxon>
        <taxon>lamiids</taxon>
        <taxon>Gentianales</taxon>
        <taxon>Apocynaceae</taxon>
        <taxon>Rauvolfioideae</taxon>
        <taxon>Vinceae</taxon>
        <taxon>Catharanthinae</taxon>
        <taxon>Catharanthus</taxon>
    </lineage>
</organism>
<evidence type="ECO:0000313" key="2">
    <source>
        <dbReference type="Proteomes" id="UP001060085"/>
    </source>
</evidence>
<gene>
    <name evidence="1" type="ORF">M9H77_10346</name>
</gene>
<sequence length="360" mass="39496">MKLLGWMHRKFKQNSNDPFKDFAIGNSCACLTGQASLDDLQYHPKPNYCTKPLLKGQADYNQLRKSFAGAEAERVDEEELEEGGASATLSDLFHGFLAIGTLGTDPVITDPSTPTFSISVENIMEKDTEVTENELKLINDELERVLGADESCNISSGRNSHVSTGRNSHVSTGRNSHVSTGRSSHCSTITLSGKPLESTENNANGTIVCPLQGYLLGSAIGLPETASAAKKENRTSLGELFQRTKMTEENSIAKSDRGEKKMDKETDKSAVFLVKKILKKKLLQASKSSAAASTGTTDAASAETKMHKILQLFHRKVHPESSTGSDKSKKPAKFETWFWSCKNCRELQQYIVCLILKLRN</sequence>